<dbReference type="CDD" id="cd01131">
    <property type="entry name" value="PilT"/>
    <property type="match status" value="1"/>
</dbReference>
<dbReference type="InterPro" id="IPR001482">
    <property type="entry name" value="T2SS/T4SS_dom"/>
</dbReference>
<comment type="similarity">
    <text evidence="1">Belongs to the GSP E family.</text>
</comment>
<dbReference type="SMART" id="SM00382">
    <property type="entry name" value="AAA"/>
    <property type="match status" value="1"/>
</dbReference>
<dbReference type="InterPro" id="IPR027417">
    <property type="entry name" value="P-loop_NTPase"/>
</dbReference>
<dbReference type="NCBIfam" id="TIGR01420">
    <property type="entry name" value="pilT_fam"/>
    <property type="match status" value="1"/>
</dbReference>
<accession>A0A3D4V9N7</accession>
<dbReference type="SUPFAM" id="SSF52540">
    <property type="entry name" value="P-loop containing nucleoside triphosphate hydrolases"/>
    <property type="match status" value="1"/>
</dbReference>
<name>A0A3D4V9N7_9BACT</name>
<dbReference type="PANTHER" id="PTHR30486:SF6">
    <property type="entry name" value="TYPE IV PILUS RETRACTATION ATPASE PILT"/>
    <property type="match status" value="1"/>
</dbReference>
<dbReference type="PROSITE" id="PS00662">
    <property type="entry name" value="T2SP_E"/>
    <property type="match status" value="1"/>
</dbReference>
<dbReference type="Pfam" id="PF00437">
    <property type="entry name" value="T2SSE"/>
    <property type="match status" value="1"/>
</dbReference>
<proteinExistence type="inferred from homology"/>
<dbReference type="EMBL" id="DPIY01000010">
    <property type="protein sequence ID" value="HCT57821.1"/>
    <property type="molecule type" value="Genomic_DNA"/>
</dbReference>
<evidence type="ECO:0000313" key="4">
    <source>
        <dbReference type="EMBL" id="HCT57821.1"/>
    </source>
</evidence>
<sequence>MAGADDKPAVAAGAGIRFLYAWNDKQWLVQQESDAPLRIRIRQWVDKPGPADPTVPTGTGHMRRRASDKPLGSFENEAAAREAIDRLLREQVRRGAADLHLRVGEPPILRMGGDLLRIEGEPVLDDPTVSGMLWSIMPDKNKAEFDGSWDTDFAHEIQGLSRFRVNVLRDRNGVASVIRTIATGTVTVEQMGISAEVQQLCHLTKGLVLVTGPTGSGKSTTLCALVDLINRTRSDHIITIEDPIEFVHQSKKCLITQRQVGVHTQSFKSALRAALREDPDIVLVGELRDLETIAIALETAETGHLVFGTLHTSTAASTINRIVDQFPADRQDQIRVMLSESLKGVVSQTLCRKIGGGRVAAREILLVNKAVSSLIREGKTVQIPNIIQTNRRLGMETLNDALLTLVRNKTIEAEEAFVKSVEKKEMAGKLKAMGYNLDGLTSEE</sequence>
<feature type="region of interest" description="Disordered" evidence="2">
    <location>
        <begin position="47"/>
        <end position="69"/>
    </location>
</feature>
<dbReference type="GO" id="GO:0005524">
    <property type="term" value="F:ATP binding"/>
    <property type="evidence" value="ECO:0007669"/>
    <property type="project" value="InterPro"/>
</dbReference>
<evidence type="ECO:0000259" key="3">
    <source>
        <dbReference type="PROSITE" id="PS00662"/>
    </source>
</evidence>
<dbReference type="GO" id="GO:0016887">
    <property type="term" value="F:ATP hydrolysis activity"/>
    <property type="evidence" value="ECO:0007669"/>
    <property type="project" value="InterPro"/>
</dbReference>
<evidence type="ECO:0000313" key="5">
    <source>
        <dbReference type="Proteomes" id="UP000264071"/>
    </source>
</evidence>
<comment type="caution">
    <text evidence="4">The sequence shown here is derived from an EMBL/GenBank/DDBJ whole genome shotgun (WGS) entry which is preliminary data.</text>
</comment>
<gene>
    <name evidence="4" type="ORF">DGD08_11525</name>
</gene>
<dbReference type="InterPro" id="IPR006321">
    <property type="entry name" value="PilT/PilU"/>
</dbReference>
<reference evidence="4 5" key="1">
    <citation type="journal article" date="2018" name="Nat. Biotechnol.">
        <title>A standardized bacterial taxonomy based on genome phylogeny substantially revises the tree of life.</title>
        <authorList>
            <person name="Parks D.H."/>
            <person name="Chuvochina M."/>
            <person name="Waite D.W."/>
            <person name="Rinke C."/>
            <person name="Skarshewski A."/>
            <person name="Chaumeil P.A."/>
            <person name="Hugenholtz P."/>
        </authorList>
    </citation>
    <scope>NUCLEOTIDE SEQUENCE [LARGE SCALE GENOMIC DNA]</scope>
    <source>
        <strain evidence="4">UBA8844</strain>
    </source>
</reference>
<evidence type="ECO:0000256" key="2">
    <source>
        <dbReference type="SAM" id="MobiDB-lite"/>
    </source>
</evidence>
<evidence type="ECO:0000256" key="1">
    <source>
        <dbReference type="ARBA" id="ARBA00006611"/>
    </source>
</evidence>
<feature type="domain" description="Bacterial type II secretion system protein E" evidence="3">
    <location>
        <begin position="275"/>
        <end position="289"/>
    </location>
</feature>
<dbReference type="Gene3D" id="3.40.50.300">
    <property type="entry name" value="P-loop containing nucleotide triphosphate hydrolases"/>
    <property type="match status" value="1"/>
</dbReference>
<dbReference type="Gene3D" id="3.30.450.90">
    <property type="match status" value="1"/>
</dbReference>
<dbReference type="InterPro" id="IPR003593">
    <property type="entry name" value="AAA+_ATPase"/>
</dbReference>
<protein>
    <submittedName>
        <fullName evidence="4">Type IV pili twitching motility protein PilT</fullName>
    </submittedName>
</protein>
<dbReference type="AlphaFoldDB" id="A0A3D4V9N7"/>
<dbReference type="PANTHER" id="PTHR30486">
    <property type="entry name" value="TWITCHING MOTILITY PROTEIN PILT"/>
    <property type="match status" value="1"/>
</dbReference>
<dbReference type="Proteomes" id="UP000264071">
    <property type="component" value="Unassembled WGS sequence"/>
</dbReference>
<dbReference type="InterPro" id="IPR050921">
    <property type="entry name" value="T4SS_GSP_E_ATPase"/>
</dbReference>
<organism evidence="4 5">
    <name type="scientific">Gemmatimonas aurantiaca</name>
    <dbReference type="NCBI Taxonomy" id="173480"/>
    <lineage>
        <taxon>Bacteria</taxon>
        <taxon>Pseudomonadati</taxon>
        <taxon>Gemmatimonadota</taxon>
        <taxon>Gemmatimonadia</taxon>
        <taxon>Gemmatimonadales</taxon>
        <taxon>Gemmatimonadaceae</taxon>
        <taxon>Gemmatimonas</taxon>
    </lineage>
</organism>